<protein>
    <recommendedName>
        <fullName evidence="5">MlpB protein</fullName>
    </recommendedName>
</protein>
<dbReference type="Proteomes" id="UP000190669">
    <property type="component" value="Unassembled WGS sequence"/>
</dbReference>
<evidence type="ECO:0000313" key="2">
    <source>
        <dbReference type="EMBL" id="SQA89112.1"/>
    </source>
</evidence>
<reference evidence="2 4" key="2">
    <citation type="submission" date="2018-06" db="EMBL/GenBank/DDBJ databases">
        <authorList>
            <consortium name="Pathogen Informatics"/>
            <person name="Doyle S."/>
        </authorList>
    </citation>
    <scope>NUCLEOTIDE SEQUENCE [LARGE SCALE GENOMIC DNA]</scope>
    <source>
        <strain evidence="2 4">NCTC11212</strain>
    </source>
</reference>
<dbReference type="RefSeq" id="WP_079464095.1">
    <property type="nucleotide sequence ID" value="NZ_CP033934.1"/>
</dbReference>
<accession>A0AAX2IJA2</accession>
<sequence>MKIILKTLSIVALAAVLVTSCESKKTEIKAVVAENKAVAKEIVQKNNPEKGKNVPNNMVCMVNDAYMGKEQIEVPFEGKMYYGCCNMCKEKIPKDESARYATDPHSLKKISKADAYIVVIGNNNEVAYFESEGNYQQFLKENS</sequence>
<evidence type="ECO:0008006" key="5">
    <source>
        <dbReference type="Google" id="ProtNLM"/>
    </source>
</evidence>
<reference evidence="1 3" key="1">
    <citation type="submission" date="2017-02" db="EMBL/GenBank/DDBJ databases">
        <authorList>
            <person name="Varghese N."/>
            <person name="Submissions S."/>
        </authorList>
    </citation>
    <scope>NUCLEOTIDE SEQUENCE [LARGE SCALE GENOMIC DNA]</scope>
    <source>
        <strain evidence="1 3">DSM 16775</strain>
    </source>
</reference>
<evidence type="ECO:0000313" key="4">
    <source>
        <dbReference type="Proteomes" id="UP000251937"/>
    </source>
</evidence>
<dbReference type="KEGG" id="cbp:EB354_15120"/>
<evidence type="ECO:0000313" key="1">
    <source>
        <dbReference type="EMBL" id="SKB48370.1"/>
    </source>
</evidence>
<comment type="caution">
    <text evidence="2">The sequence shown here is derived from an EMBL/GenBank/DDBJ whole genome shotgun (WGS) entry which is preliminary data.</text>
</comment>
<proteinExistence type="predicted"/>
<dbReference type="EMBL" id="UAVR01000008">
    <property type="protein sequence ID" value="SQA89112.1"/>
    <property type="molecule type" value="Genomic_DNA"/>
</dbReference>
<evidence type="ECO:0000313" key="3">
    <source>
        <dbReference type="Proteomes" id="UP000190669"/>
    </source>
</evidence>
<name>A0AAX2IJA2_9FLAO</name>
<dbReference type="Proteomes" id="UP000251937">
    <property type="component" value="Unassembled WGS sequence"/>
</dbReference>
<organism evidence="2 4">
    <name type="scientific">Chryseobacterium balustinum</name>
    <dbReference type="NCBI Taxonomy" id="246"/>
    <lineage>
        <taxon>Bacteria</taxon>
        <taxon>Pseudomonadati</taxon>
        <taxon>Bacteroidota</taxon>
        <taxon>Flavobacteriia</taxon>
        <taxon>Flavobacteriales</taxon>
        <taxon>Weeksellaceae</taxon>
        <taxon>Chryseobacterium group</taxon>
        <taxon>Chryseobacterium</taxon>
    </lineage>
</organism>
<dbReference type="EMBL" id="FUZE01000002">
    <property type="protein sequence ID" value="SKB48370.1"/>
    <property type="molecule type" value="Genomic_DNA"/>
</dbReference>
<dbReference type="AlphaFoldDB" id="A0AAX2IJA2"/>
<keyword evidence="3" id="KW-1185">Reference proteome</keyword>
<dbReference type="PROSITE" id="PS51257">
    <property type="entry name" value="PROKAR_LIPOPROTEIN"/>
    <property type="match status" value="1"/>
</dbReference>
<gene>
    <name evidence="2" type="ORF">NCTC11212_01675</name>
    <name evidence="1" type="ORF">SAMN05421800_102160</name>
</gene>